<accession>A0A245ZQ17</accession>
<evidence type="ECO:0000313" key="1">
    <source>
        <dbReference type="EMBL" id="OWK31821.1"/>
    </source>
</evidence>
<name>A0A245ZQ17_9SPHN</name>
<sequence>MPNKGPDFYHRERAVAERRAAKRARDERAQAAHLELAYQHELAQAIAWHRSNPSGSGGH</sequence>
<keyword evidence="2" id="KW-1185">Reference proteome</keyword>
<comment type="caution">
    <text evidence="1">The sequence shown here is derived from an EMBL/GenBank/DDBJ whole genome shotgun (WGS) entry which is preliminary data.</text>
</comment>
<dbReference type="EMBL" id="NBBJ01000001">
    <property type="protein sequence ID" value="OWK31821.1"/>
    <property type="molecule type" value="Genomic_DNA"/>
</dbReference>
<organism evidence="1 2">
    <name type="scientific">Sphingomonas mucosissima</name>
    <dbReference type="NCBI Taxonomy" id="370959"/>
    <lineage>
        <taxon>Bacteria</taxon>
        <taxon>Pseudomonadati</taxon>
        <taxon>Pseudomonadota</taxon>
        <taxon>Alphaproteobacteria</taxon>
        <taxon>Sphingomonadales</taxon>
        <taxon>Sphingomonadaceae</taxon>
        <taxon>Sphingomonas</taxon>
    </lineage>
</organism>
<gene>
    <name evidence="1" type="ORF">SPMU_01400</name>
</gene>
<reference evidence="1 2" key="1">
    <citation type="submission" date="2017-03" db="EMBL/GenBank/DDBJ databases">
        <title>Genome sequence of Sphingomonas mucosissima DSM 17494.</title>
        <authorList>
            <person name="Poehlein A."/>
            <person name="Wuebbeler J.H."/>
            <person name="Steinbuechel A."/>
            <person name="Daniel R."/>
        </authorList>
    </citation>
    <scope>NUCLEOTIDE SEQUENCE [LARGE SCALE GENOMIC DNA]</scope>
    <source>
        <strain evidence="1 2">DSM 17494</strain>
    </source>
</reference>
<proteinExistence type="predicted"/>
<dbReference type="Proteomes" id="UP000197783">
    <property type="component" value="Unassembled WGS sequence"/>
</dbReference>
<protein>
    <submittedName>
        <fullName evidence="1">Uncharacterized protein</fullName>
    </submittedName>
</protein>
<evidence type="ECO:0000313" key="2">
    <source>
        <dbReference type="Proteomes" id="UP000197783"/>
    </source>
</evidence>
<dbReference type="AlphaFoldDB" id="A0A245ZQ17"/>